<proteinExistence type="predicted"/>
<gene>
    <name evidence="1" type="ORF">SAMEA3499901_02848</name>
</gene>
<dbReference type="CDD" id="cd16413">
    <property type="entry name" value="DGQHR_domain"/>
    <property type="match status" value="1"/>
</dbReference>
<dbReference type="InterPro" id="IPR017642">
    <property type="entry name" value="DNA_S_mod_DndB"/>
</dbReference>
<dbReference type="AlphaFoldDB" id="A0A486F446"/>
<protein>
    <submittedName>
        <fullName evidence="1">DGQHR domain</fullName>
    </submittedName>
</protein>
<organism evidence="1 2">
    <name type="scientific">Klebsiella pneumoniae</name>
    <dbReference type="NCBI Taxonomy" id="573"/>
    <lineage>
        <taxon>Bacteria</taxon>
        <taxon>Pseudomonadati</taxon>
        <taxon>Pseudomonadota</taxon>
        <taxon>Gammaproteobacteria</taxon>
        <taxon>Enterobacterales</taxon>
        <taxon>Enterobacteriaceae</taxon>
        <taxon>Klebsiella/Raoultella group</taxon>
        <taxon>Klebsiella</taxon>
        <taxon>Klebsiella pneumoniae complex</taxon>
    </lineage>
</organism>
<dbReference type="EMBL" id="UKGE01000011">
    <property type="protein sequence ID" value="SXN31816.1"/>
    <property type="molecule type" value="Genomic_DNA"/>
</dbReference>
<dbReference type="RefSeq" id="WP_022631187.1">
    <property type="nucleotide sequence ID" value="NZ_CAAGZV010000003.1"/>
</dbReference>
<dbReference type="Pfam" id="PF14072">
    <property type="entry name" value="DndB"/>
    <property type="match status" value="1"/>
</dbReference>
<dbReference type="InterPro" id="IPR017601">
    <property type="entry name" value="DGQHR-contain_dom"/>
</dbReference>
<evidence type="ECO:0000313" key="2">
    <source>
        <dbReference type="Proteomes" id="UP000259975"/>
    </source>
</evidence>
<name>A0A486F446_KLEPN</name>
<reference evidence="1 2" key="1">
    <citation type="submission" date="2018-08" db="EMBL/GenBank/DDBJ databases">
        <authorList>
            <consortium name="Pathogen Informatics"/>
        </authorList>
    </citation>
    <scope>NUCLEOTIDE SEQUENCE [LARGE SCALE GENOMIC DNA]</scope>
    <source>
        <strain evidence="1 2">EuSCAPE_AT029</strain>
    </source>
</reference>
<accession>A0A486F446</accession>
<dbReference type="Proteomes" id="UP000259975">
    <property type="component" value="Unassembled WGS sequence"/>
</dbReference>
<comment type="caution">
    <text evidence="1">The sequence shown here is derived from an EMBL/GenBank/DDBJ whole genome shotgun (WGS) entry which is preliminary data.</text>
</comment>
<evidence type="ECO:0000313" key="1">
    <source>
        <dbReference type="EMBL" id="SXN31816.1"/>
    </source>
</evidence>
<sequence>MAINKLSYQCLETVFGDIPAFTFSMKVKELIPMYYVAVRGRDNEEGAVQRVLNSRRITSIKKYVLDGNIFFSSFILNWTNADKKIVVKDGIISFDFIPASIQVIDGQHRLAGLEEAMEEDPKVGEMDILVTLCESLTTPQAAKIFLNINTEQKPVPKSLIYDLFGELEDDETHAINRITDIARELNDLETSPFYKLIKFPGSPRGVGNIELSTIVQSLKEHVKPAGTFAKYNIRTYDNQRNLIINFFNGIKYYYDKENIWNSKAKNPFVKAAGFAGAVDFLTEKLLSQCVERKSFTVDTIKSIISLEKSTLITWDELKNHDGKTARKRVKELLEENVLSSLPSQDEYEF</sequence>
<dbReference type="NCBIfam" id="TIGR03187">
    <property type="entry name" value="DGQHR"/>
    <property type="match status" value="1"/>
</dbReference>